<comment type="caution">
    <text evidence="10">The sequence shown here is derived from an EMBL/GenBank/DDBJ whole genome shotgun (WGS) entry which is preliminary data.</text>
</comment>
<dbReference type="Gene3D" id="2.60.40.10">
    <property type="entry name" value="Immunoglobulins"/>
    <property type="match status" value="2"/>
</dbReference>
<keyword evidence="5" id="KW-0574">Periplasm</keyword>
<name>A0A8B6IRZ0_9ENTR</name>
<protein>
    <submittedName>
        <fullName evidence="10">Putative fimbrial chaperone YfcS</fullName>
    </submittedName>
</protein>
<comment type="subcellular location">
    <subcellularLocation>
        <location evidence="1">Periplasm</location>
    </subcellularLocation>
</comment>
<organism evidence="10 11">
    <name type="scientific">Klebsiella africana</name>
    <dbReference type="NCBI Taxonomy" id="2489010"/>
    <lineage>
        <taxon>Bacteria</taxon>
        <taxon>Pseudomonadati</taxon>
        <taxon>Pseudomonadota</taxon>
        <taxon>Gammaproteobacteria</taxon>
        <taxon>Enterobacterales</taxon>
        <taxon>Enterobacteriaceae</taxon>
        <taxon>Klebsiella/Raoultella group</taxon>
        <taxon>Klebsiella</taxon>
    </lineage>
</organism>
<dbReference type="SUPFAM" id="SSF49584">
    <property type="entry name" value="Periplasmic chaperone C-domain"/>
    <property type="match status" value="1"/>
</dbReference>
<keyword evidence="4" id="KW-0732">Signal</keyword>
<evidence type="ECO:0000256" key="7">
    <source>
        <dbReference type="ARBA" id="ARBA00023319"/>
    </source>
</evidence>
<dbReference type="InterPro" id="IPR016147">
    <property type="entry name" value="Pili_assmbl_chaperone_N"/>
</dbReference>
<dbReference type="PRINTS" id="PR00969">
    <property type="entry name" value="CHAPERONPILI"/>
</dbReference>
<sequence>MKDEIMNTIAKKIPVLLTSGLFFISATGLAAVNLDRTRLIYNAADKSTAITLTNESKTLPYLAQSWVEDDKGKKSDEMLIALPPLQRIEAGDKSQVRIVKGVKAESLPTDRESLFYFNTREVPPKSEKKNVMQVAIQSRIKLFYRPQSIQRSNNFNPEQKITIQTVGNQLTITNPTPYYFTALAVKDSQGNKLKEVDGEMVAPFSDRKVSVAGLRLGQRISLSYINDFGGVISMLYRCENNICKFEKNNEG</sequence>
<evidence type="ECO:0000256" key="4">
    <source>
        <dbReference type="ARBA" id="ARBA00022729"/>
    </source>
</evidence>
<dbReference type="InterPro" id="IPR013783">
    <property type="entry name" value="Ig-like_fold"/>
</dbReference>
<reference evidence="10 11" key="1">
    <citation type="submission" date="2019-04" db="EMBL/GenBank/DDBJ databases">
        <authorList>
            <person name="Brisse S."/>
            <person name="Rodrigues C."/>
        </authorList>
    </citation>
    <scope>NUCLEOTIDE SEQUENCE [LARGE SCALE GENOMIC DNA]</scope>
    <source>
        <strain evidence="10">SB5857</strain>
    </source>
</reference>
<gene>
    <name evidence="10" type="primary">yfcS</name>
    <name evidence="10" type="ORF">SB5857_01869</name>
</gene>
<dbReference type="InterPro" id="IPR036316">
    <property type="entry name" value="Pili_assmbl_chap_C_dom_sf"/>
</dbReference>
<dbReference type="PANTHER" id="PTHR30251:SF5">
    <property type="entry name" value="FIMBRIAL CHAPARONE PROTEIN"/>
    <property type="match status" value="1"/>
</dbReference>
<evidence type="ECO:0000259" key="9">
    <source>
        <dbReference type="Pfam" id="PF02753"/>
    </source>
</evidence>
<evidence type="ECO:0000313" key="11">
    <source>
        <dbReference type="Proteomes" id="UP000328848"/>
    </source>
</evidence>
<proteinExistence type="inferred from homology"/>
<keyword evidence="6" id="KW-0143">Chaperone</keyword>
<feature type="domain" description="Pili assembly chaperone N-terminal" evidence="8">
    <location>
        <begin position="32"/>
        <end position="149"/>
    </location>
</feature>
<dbReference type="GO" id="GO:0071555">
    <property type="term" value="P:cell wall organization"/>
    <property type="evidence" value="ECO:0007669"/>
    <property type="project" value="InterPro"/>
</dbReference>
<dbReference type="SUPFAM" id="SSF49354">
    <property type="entry name" value="PapD-like"/>
    <property type="match status" value="1"/>
</dbReference>
<evidence type="ECO:0000256" key="2">
    <source>
        <dbReference type="ARBA" id="ARBA00007399"/>
    </source>
</evidence>
<dbReference type="InterPro" id="IPR016148">
    <property type="entry name" value="Pili_assmbl_chaperone_C"/>
</dbReference>
<dbReference type="GO" id="GO:0030288">
    <property type="term" value="C:outer membrane-bounded periplasmic space"/>
    <property type="evidence" value="ECO:0007669"/>
    <property type="project" value="InterPro"/>
</dbReference>
<dbReference type="Pfam" id="PF02753">
    <property type="entry name" value="PapD_C"/>
    <property type="match status" value="1"/>
</dbReference>
<dbReference type="AlphaFoldDB" id="A0A8B6IRZ0"/>
<dbReference type="Pfam" id="PF00345">
    <property type="entry name" value="PapD_N"/>
    <property type="match status" value="1"/>
</dbReference>
<evidence type="ECO:0000256" key="1">
    <source>
        <dbReference type="ARBA" id="ARBA00004418"/>
    </source>
</evidence>
<dbReference type="InterPro" id="IPR008962">
    <property type="entry name" value="PapD-like_sf"/>
</dbReference>
<accession>A0A8B6IRZ0</accession>
<dbReference type="InterPro" id="IPR001829">
    <property type="entry name" value="Pili_assmbl_chaperone_bac"/>
</dbReference>
<dbReference type="FunFam" id="2.60.40.10:FF:000458">
    <property type="entry name" value="Molecular chaperone FimC"/>
    <property type="match status" value="1"/>
</dbReference>
<dbReference type="Proteomes" id="UP000328848">
    <property type="component" value="Unassembled WGS sequence"/>
</dbReference>
<evidence type="ECO:0000256" key="3">
    <source>
        <dbReference type="ARBA" id="ARBA00022558"/>
    </source>
</evidence>
<dbReference type="InterPro" id="IPR050643">
    <property type="entry name" value="Periplasmic_pilus_chap"/>
</dbReference>
<evidence type="ECO:0000313" key="10">
    <source>
        <dbReference type="EMBL" id="VGP87667.1"/>
    </source>
</evidence>
<evidence type="ECO:0000256" key="5">
    <source>
        <dbReference type="ARBA" id="ARBA00022764"/>
    </source>
</evidence>
<keyword evidence="3" id="KW-1029">Fimbrium biogenesis</keyword>
<comment type="similarity">
    <text evidence="2">Belongs to the periplasmic pilus chaperone family.</text>
</comment>
<keyword evidence="7" id="KW-0393">Immunoglobulin domain</keyword>
<evidence type="ECO:0000256" key="6">
    <source>
        <dbReference type="ARBA" id="ARBA00023186"/>
    </source>
</evidence>
<feature type="domain" description="Pili assembly chaperone C-terminal" evidence="9">
    <location>
        <begin position="172"/>
        <end position="232"/>
    </location>
</feature>
<dbReference type="PANTHER" id="PTHR30251">
    <property type="entry name" value="PILUS ASSEMBLY CHAPERONE"/>
    <property type="match status" value="1"/>
</dbReference>
<dbReference type="EMBL" id="CAAHGQ010000048">
    <property type="protein sequence ID" value="VGP87667.1"/>
    <property type="molecule type" value="Genomic_DNA"/>
</dbReference>
<evidence type="ECO:0000259" key="8">
    <source>
        <dbReference type="Pfam" id="PF00345"/>
    </source>
</evidence>